<dbReference type="EMBL" id="SNRY01005298">
    <property type="protein sequence ID" value="KAA6315312.1"/>
    <property type="molecule type" value="Genomic_DNA"/>
</dbReference>
<feature type="domain" description="TonB-dependent receptor plug" evidence="2">
    <location>
        <begin position="120"/>
        <end position="224"/>
    </location>
</feature>
<comment type="caution">
    <text evidence="3">The sequence shown here is derived from an EMBL/GenBank/DDBJ whole genome shotgun (WGS) entry which is preliminary data.</text>
</comment>
<gene>
    <name evidence="3" type="ORF">EZS27_034208</name>
</gene>
<organism evidence="3">
    <name type="scientific">termite gut metagenome</name>
    <dbReference type="NCBI Taxonomy" id="433724"/>
    <lineage>
        <taxon>unclassified sequences</taxon>
        <taxon>metagenomes</taxon>
        <taxon>organismal metagenomes</taxon>
    </lineage>
</organism>
<evidence type="ECO:0000259" key="2">
    <source>
        <dbReference type="Pfam" id="PF07715"/>
    </source>
</evidence>
<protein>
    <submittedName>
        <fullName evidence="3">TonB-dependent receptor SusC</fullName>
    </submittedName>
</protein>
<reference evidence="3" key="1">
    <citation type="submission" date="2019-03" db="EMBL/GenBank/DDBJ databases">
        <title>Single cell metagenomics reveals metabolic interactions within the superorganism composed of flagellate Streblomastix strix and complex community of Bacteroidetes bacteria on its surface.</title>
        <authorList>
            <person name="Treitli S.C."/>
            <person name="Kolisko M."/>
            <person name="Husnik F."/>
            <person name="Keeling P."/>
            <person name="Hampl V."/>
        </authorList>
    </citation>
    <scope>NUCLEOTIDE SEQUENCE</scope>
    <source>
        <strain evidence="3">STM</strain>
    </source>
</reference>
<proteinExistence type="predicted"/>
<dbReference type="InterPro" id="IPR039426">
    <property type="entry name" value="TonB-dep_rcpt-like"/>
</dbReference>
<dbReference type="Pfam" id="PF07715">
    <property type="entry name" value="Plug"/>
    <property type="match status" value="1"/>
</dbReference>
<dbReference type="PROSITE" id="PS52016">
    <property type="entry name" value="TONB_DEPENDENT_REC_3"/>
    <property type="match status" value="1"/>
</dbReference>
<dbReference type="PANTHER" id="PTHR30069:SF29">
    <property type="entry name" value="HEMOGLOBIN AND HEMOGLOBIN-HAPTOGLOBIN-BINDING PROTEIN 1-RELATED"/>
    <property type="match status" value="1"/>
</dbReference>
<dbReference type="GO" id="GO:0015344">
    <property type="term" value="F:siderophore uptake transmembrane transporter activity"/>
    <property type="evidence" value="ECO:0007669"/>
    <property type="project" value="TreeGrafter"/>
</dbReference>
<dbReference type="GO" id="GO:0009279">
    <property type="term" value="C:cell outer membrane"/>
    <property type="evidence" value="ECO:0007669"/>
    <property type="project" value="TreeGrafter"/>
</dbReference>
<dbReference type="AlphaFoldDB" id="A0A5J4Q1E9"/>
<accession>A0A5J4Q1E9</accession>
<dbReference type="FunFam" id="2.170.130.10:FF:000003">
    <property type="entry name" value="SusC/RagA family TonB-linked outer membrane protein"/>
    <property type="match status" value="1"/>
</dbReference>
<dbReference type="NCBIfam" id="TIGR04057">
    <property type="entry name" value="SusC_RagA_signa"/>
    <property type="match status" value="1"/>
</dbReference>
<feature type="non-terminal residue" evidence="3">
    <location>
        <position position="282"/>
    </location>
</feature>
<dbReference type="PANTHER" id="PTHR30069">
    <property type="entry name" value="TONB-DEPENDENT OUTER MEMBRANE RECEPTOR"/>
    <property type="match status" value="1"/>
</dbReference>
<keyword evidence="3" id="KW-0675">Receptor</keyword>
<dbReference type="SUPFAM" id="SSF56935">
    <property type="entry name" value="Porins"/>
    <property type="match status" value="1"/>
</dbReference>
<dbReference type="InterPro" id="IPR012910">
    <property type="entry name" value="Plug_dom"/>
</dbReference>
<dbReference type="Pfam" id="PF13715">
    <property type="entry name" value="CarbopepD_reg_2"/>
    <property type="match status" value="1"/>
</dbReference>
<dbReference type="GO" id="GO:0044718">
    <property type="term" value="P:siderophore transmembrane transport"/>
    <property type="evidence" value="ECO:0007669"/>
    <property type="project" value="TreeGrafter"/>
</dbReference>
<dbReference type="Gene3D" id="2.60.40.1120">
    <property type="entry name" value="Carboxypeptidase-like, regulatory domain"/>
    <property type="match status" value="1"/>
</dbReference>
<name>A0A5J4Q1E9_9ZZZZ</name>
<evidence type="ECO:0000256" key="1">
    <source>
        <dbReference type="ARBA" id="ARBA00022729"/>
    </source>
</evidence>
<keyword evidence="1" id="KW-0732">Signal</keyword>
<dbReference type="InterPro" id="IPR008969">
    <property type="entry name" value="CarboxyPept-like_regulatory"/>
</dbReference>
<sequence length="282" mass="30411">MKKIKTGTLLLLLLVSFTLTAQQKQTYVMEGAVYDETGETLSGATLYLKDRISIGTATDNNGKFSIKVSRGDVIVFSFLGYEKVEYLVIEEKKDLRIRFTTASQQLDEVVVVAQGIQRKISSVAAISTVNARELQVPAASITNLLGGKVAGIITMQSSGEPGKNLAEFWVRGIGTFGANSSALVLIDGLEGDINSIDPADIESFSVLKDASATAVYGVRGANGVVLITTKKGEEGKLSITARTNFSLSHLNRVPEYLRAYDYAELVNEANVVRGDSPIYSDR</sequence>
<dbReference type="InterPro" id="IPR023997">
    <property type="entry name" value="TonB-dep_OMP_SusC/RagA_CS"/>
</dbReference>
<dbReference type="SUPFAM" id="SSF49464">
    <property type="entry name" value="Carboxypeptidase regulatory domain-like"/>
    <property type="match status" value="1"/>
</dbReference>
<evidence type="ECO:0000313" key="3">
    <source>
        <dbReference type="EMBL" id="KAA6315312.1"/>
    </source>
</evidence>
<dbReference type="InterPro" id="IPR037066">
    <property type="entry name" value="Plug_dom_sf"/>
</dbReference>
<dbReference type="Gene3D" id="2.170.130.10">
    <property type="entry name" value="TonB-dependent receptor, plug domain"/>
    <property type="match status" value="1"/>
</dbReference>